<name>A0A383C166_9ZZZZ</name>
<dbReference type="EMBL" id="UINC01204895">
    <property type="protein sequence ID" value="SVE25823.1"/>
    <property type="molecule type" value="Genomic_DNA"/>
</dbReference>
<dbReference type="AlphaFoldDB" id="A0A383C166"/>
<proteinExistence type="predicted"/>
<evidence type="ECO:0000313" key="1">
    <source>
        <dbReference type="EMBL" id="SVE25823.1"/>
    </source>
</evidence>
<gene>
    <name evidence="1" type="ORF">METZ01_LOCUS478677</name>
</gene>
<feature type="non-terminal residue" evidence="1">
    <location>
        <position position="1"/>
    </location>
</feature>
<reference evidence="1" key="1">
    <citation type="submission" date="2018-05" db="EMBL/GenBank/DDBJ databases">
        <authorList>
            <person name="Lanie J.A."/>
            <person name="Ng W.-L."/>
            <person name="Kazmierczak K.M."/>
            <person name="Andrzejewski T.M."/>
            <person name="Davidsen T.M."/>
            <person name="Wayne K.J."/>
            <person name="Tettelin H."/>
            <person name="Glass J.I."/>
            <person name="Rusch D."/>
            <person name="Podicherti R."/>
            <person name="Tsui H.-C.T."/>
            <person name="Winkler M.E."/>
        </authorList>
    </citation>
    <scope>NUCLEOTIDE SEQUENCE</scope>
</reference>
<evidence type="ECO:0008006" key="2">
    <source>
        <dbReference type="Google" id="ProtNLM"/>
    </source>
</evidence>
<organism evidence="1">
    <name type="scientific">marine metagenome</name>
    <dbReference type="NCBI Taxonomy" id="408172"/>
    <lineage>
        <taxon>unclassified sequences</taxon>
        <taxon>metagenomes</taxon>
        <taxon>ecological metagenomes</taxon>
    </lineage>
</organism>
<sequence>KKMFHSPKPMEGCHIIVQKAKEKENFDLTEFLKESASILASLVTIVFIINSGV</sequence>
<protein>
    <recommendedName>
        <fullName evidence="2">PpiC domain-containing protein</fullName>
    </recommendedName>
</protein>
<accession>A0A383C166</accession>